<protein>
    <submittedName>
        <fullName evidence="1">Uncharacterized protein</fullName>
    </submittedName>
</protein>
<dbReference type="Proteomes" id="UP000190648">
    <property type="component" value="Unassembled WGS sequence"/>
</dbReference>
<dbReference type="AlphaFoldDB" id="A0A1V4J8M0"/>
<evidence type="ECO:0000313" key="1">
    <source>
        <dbReference type="EMBL" id="OPJ68117.1"/>
    </source>
</evidence>
<gene>
    <name evidence="1" type="ORF">AV530_013650</name>
</gene>
<evidence type="ECO:0000313" key="2">
    <source>
        <dbReference type="Proteomes" id="UP000190648"/>
    </source>
</evidence>
<proteinExistence type="predicted"/>
<comment type="caution">
    <text evidence="1">The sequence shown here is derived from an EMBL/GenBank/DDBJ whole genome shotgun (WGS) entry which is preliminary data.</text>
</comment>
<organism evidence="1 2">
    <name type="scientific">Patagioenas fasciata monilis</name>
    <dbReference type="NCBI Taxonomy" id="372326"/>
    <lineage>
        <taxon>Eukaryota</taxon>
        <taxon>Metazoa</taxon>
        <taxon>Chordata</taxon>
        <taxon>Craniata</taxon>
        <taxon>Vertebrata</taxon>
        <taxon>Euteleostomi</taxon>
        <taxon>Archelosauria</taxon>
        <taxon>Archosauria</taxon>
        <taxon>Dinosauria</taxon>
        <taxon>Saurischia</taxon>
        <taxon>Theropoda</taxon>
        <taxon>Coelurosauria</taxon>
        <taxon>Aves</taxon>
        <taxon>Neognathae</taxon>
        <taxon>Neoaves</taxon>
        <taxon>Columbimorphae</taxon>
        <taxon>Columbiformes</taxon>
        <taxon>Columbidae</taxon>
        <taxon>Patagioenas</taxon>
    </lineage>
</organism>
<dbReference type="EMBL" id="LSYS01008642">
    <property type="protein sequence ID" value="OPJ68117.1"/>
    <property type="molecule type" value="Genomic_DNA"/>
</dbReference>
<accession>A0A1V4J8M0</accession>
<name>A0A1V4J8M0_PATFA</name>
<reference evidence="1 2" key="1">
    <citation type="submission" date="2016-02" db="EMBL/GenBank/DDBJ databases">
        <title>Band-tailed pigeon sequencing and assembly.</title>
        <authorList>
            <person name="Soares A.E."/>
            <person name="Novak B.J."/>
            <person name="Rice E.S."/>
            <person name="O'Connell B."/>
            <person name="Chang D."/>
            <person name="Weber S."/>
            <person name="Shapiro B."/>
        </authorList>
    </citation>
    <scope>NUCLEOTIDE SEQUENCE [LARGE SCALE GENOMIC DNA]</scope>
    <source>
        <strain evidence="1">BTP2013</strain>
        <tissue evidence="1">Blood</tissue>
    </source>
</reference>
<sequence>MRRKLWTLLRVSNEEHKCNLDQQLSSKDLKTLQGHASLCKLPLTPFLGELSLQTRFFVSFIAPSVPFEASAGAVMMNIDSMDCPDKWGCE</sequence>
<keyword evidence="2" id="KW-1185">Reference proteome</keyword>